<dbReference type="Proteomes" id="UP001596434">
    <property type="component" value="Unassembled WGS sequence"/>
</dbReference>
<protein>
    <submittedName>
        <fullName evidence="1">Uncharacterized protein</fullName>
    </submittedName>
</protein>
<comment type="caution">
    <text evidence="1">The sequence shown here is derived from an EMBL/GenBank/DDBJ whole genome shotgun (WGS) entry which is preliminary data.</text>
</comment>
<reference evidence="1 2" key="1">
    <citation type="journal article" date="2019" name="Int. J. Syst. Evol. Microbiol.">
        <title>The Global Catalogue of Microorganisms (GCM) 10K type strain sequencing project: providing services to taxonomists for standard genome sequencing and annotation.</title>
        <authorList>
            <consortium name="The Broad Institute Genomics Platform"/>
            <consortium name="The Broad Institute Genome Sequencing Center for Infectious Disease"/>
            <person name="Wu L."/>
            <person name="Ma J."/>
        </authorList>
    </citation>
    <scope>NUCLEOTIDE SEQUENCE [LARGE SCALE GENOMIC DNA]</scope>
    <source>
        <strain evidence="1 2">GX21</strain>
    </source>
</reference>
<dbReference type="AlphaFoldDB" id="A0ABD6A3K8"/>
<name>A0ABD6A3K8_9EURY</name>
<organism evidence="1 2">
    <name type="scientific">Haloplanus litoreus</name>
    <dbReference type="NCBI Taxonomy" id="767515"/>
    <lineage>
        <taxon>Archaea</taxon>
        <taxon>Methanobacteriati</taxon>
        <taxon>Methanobacteriota</taxon>
        <taxon>Stenosarchaea group</taxon>
        <taxon>Halobacteria</taxon>
        <taxon>Halobacteriales</taxon>
        <taxon>Haloferacaceae</taxon>
        <taxon>Haloplanus</taxon>
    </lineage>
</organism>
<evidence type="ECO:0000313" key="1">
    <source>
        <dbReference type="EMBL" id="MFC7257528.1"/>
    </source>
</evidence>
<dbReference type="EMBL" id="JBHTAT010000008">
    <property type="protein sequence ID" value="MFC7257528.1"/>
    <property type="molecule type" value="Genomic_DNA"/>
</dbReference>
<proteinExistence type="predicted"/>
<dbReference type="RefSeq" id="WP_379707322.1">
    <property type="nucleotide sequence ID" value="NZ_JBHTAT010000008.1"/>
</dbReference>
<sequence>MSDTIDNTHPIQLEALGTFFNLVEPSIYDPEGVLFGFDDTKRPVILDRYALSGHSAISGRAVGEELLPEAGDLLAQTRTSSASCLTRRVTTTRSSCSPSAAK</sequence>
<accession>A0ABD6A3K8</accession>
<evidence type="ECO:0000313" key="2">
    <source>
        <dbReference type="Proteomes" id="UP001596434"/>
    </source>
</evidence>
<gene>
    <name evidence="1" type="ORF">ACFQKE_19950</name>
</gene>
<keyword evidence="2" id="KW-1185">Reference proteome</keyword>